<protein>
    <submittedName>
        <fullName evidence="2">Uncharacterized protein LOC142176315</fullName>
    </submittedName>
</protein>
<dbReference type="RefSeq" id="XP_075099549.1">
    <property type="nucleotide sequence ID" value="XM_075243448.1"/>
</dbReference>
<reference evidence="2" key="2">
    <citation type="submission" date="2025-08" db="UniProtKB">
        <authorList>
            <consortium name="RefSeq"/>
        </authorList>
    </citation>
    <scope>IDENTIFICATION</scope>
    <source>
        <tissue evidence="2">Leaf</tissue>
    </source>
</reference>
<name>A0AC58TQP6_TOBAC</name>
<proteinExistence type="predicted"/>
<keyword evidence="1" id="KW-1185">Reference proteome</keyword>
<evidence type="ECO:0000313" key="1">
    <source>
        <dbReference type="Proteomes" id="UP000790787"/>
    </source>
</evidence>
<dbReference type="Proteomes" id="UP000790787">
    <property type="component" value="Chromosome 22"/>
</dbReference>
<reference evidence="1" key="1">
    <citation type="journal article" date="2014" name="Nat. Commun.">
        <title>The tobacco genome sequence and its comparison with those of tomato and potato.</title>
        <authorList>
            <person name="Sierro N."/>
            <person name="Battey J.N."/>
            <person name="Ouadi S."/>
            <person name="Bakaher N."/>
            <person name="Bovet L."/>
            <person name="Willig A."/>
            <person name="Goepfert S."/>
            <person name="Peitsch M.C."/>
            <person name="Ivanov N.V."/>
        </authorList>
    </citation>
    <scope>NUCLEOTIDE SEQUENCE [LARGE SCALE GENOMIC DNA]</scope>
</reference>
<evidence type="ECO:0000313" key="2">
    <source>
        <dbReference type="RefSeq" id="XP_075099549.1"/>
    </source>
</evidence>
<gene>
    <name evidence="2" type="primary">LOC142176315</name>
</gene>
<accession>A0AC58TQP6</accession>
<organism evidence="1 2">
    <name type="scientific">Nicotiana tabacum</name>
    <name type="common">Common tobacco</name>
    <dbReference type="NCBI Taxonomy" id="4097"/>
    <lineage>
        <taxon>Eukaryota</taxon>
        <taxon>Viridiplantae</taxon>
        <taxon>Streptophyta</taxon>
        <taxon>Embryophyta</taxon>
        <taxon>Tracheophyta</taxon>
        <taxon>Spermatophyta</taxon>
        <taxon>Magnoliopsida</taxon>
        <taxon>eudicotyledons</taxon>
        <taxon>Gunneridae</taxon>
        <taxon>Pentapetalae</taxon>
        <taxon>asterids</taxon>
        <taxon>lamiids</taxon>
        <taxon>Solanales</taxon>
        <taxon>Solanaceae</taxon>
        <taxon>Nicotianoideae</taxon>
        <taxon>Nicotianeae</taxon>
        <taxon>Nicotiana</taxon>
    </lineage>
</organism>
<sequence length="284" mass="32071">MGLNDGFEQARSQILLMPTLSSIDKAYAMVVQDESRKMIAGNAYRQAGHIDPIALFTARPRRNFNLECEFCHLKCHTKIECYKLMKCEFCNKTGHRNPQTTYQSGSKVETGQSFTKEQYNQLLQLLNKNFTGEASVNMAGKYFCGNIALCENIELCKWIVDTGATNHMTGDKSLLKNETSVGNSGKVQLSSVKEIGKREEDLYILSVALGKKVNKAFAVTNKGSMDIWHKRTGHVPVQVLRRISSLQENISNIHSSTLSKCEIFPLARQLEYHFKLVLAEYARF</sequence>